<gene>
    <name evidence="1" type="ORF">LITE_LOCUS15049</name>
</gene>
<keyword evidence="2" id="KW-1185">Reference proteome</keyword>
<evidence type="ECO:0000313" key="2">
    <source>
        <dbReference type="Proteomes" id="UP001154282"/>
    </source>
</evidence>
<organism evidence="1 2">
    <name type="scientific">Linum tenue</name>
    <dbReference type="NCBI Taxonomy" id="586396"/>
    <lineage>
        <taxon>Eukaryota</taxon>
        <taxon>Viridiplantae</taxon>
        <taxon>Streptophyta</taxon>
        <taxon>Embryophyta</taxon>
        <taxon>Tracheophyta</taxon>
        <taxon>Spermatophyta</taxon>
        <taxon>Magnoliopsida</taxon>
        <taxon>eudicotyledons</taxon>
        <taxon>Gunneridae</taxon>
        <taxon>Pentapetalae</taxon>
        <taxon>rosids</taxon>
        <taxon>fabids</taxon>
        <taxon>Malpighiales</taxon>
        <taxon>Linaceae</taxon>
        <taxon>Linum</taxon>
    </lineage>
</organism>
<dbReference type="EMBL" id="CAMGYJ010000005">
    <property type="protein sequence ID" value="CAI0411155.1"/>
    <property type="molecule type" value="Genomic_DNA"/>
</dbReference>
<reference evidence="1" key="1">
    <citation type="submission" date="2022-08" db="EMBL/GenBank/DDBJ databases">
        <authorList>
            <person name="Gutierrez-Valencia J."/>
        </authorList>
    </citation>
    <scope>NUCLEOTIDE SEQUENCE</scope>
</reference>
<name>A0AAV0JMI4_9ROSI</name>
<protein>
    <submittedName>
        <fullName evidence="1">Uncharacterized protein</fullName>
    </submittedName>
</protein>
<evidence type="ECO:0000313" key="1">
    <source>
        <dbReference type="EMBL" id="CAI0411155.1"/>
    </source>
</evidence>
<dbReference type="Proteomes" id="UP001154282">
    <property type="component" value="Unassembled WGS sequence"/>
</dbReference>
<comment type="caution">
    <text evidence="1">The sequence shown here is derived from an EMBL/GenBank/DDBJ whole genome shotgun (WGS) entry which is preliminary data.</text>
</comment>
<accession>A0AAV0JMI4</accession>
<dbReference type="AlphaFoldDB" id="A0AAV0JMI4"/>
<sequence length="71" mass="8088">MVVEGTDSSQMRSLPPIFLECMILLPGGWKKPMLGMHGISHHGHWCSKEIEDRRAPACWDENTTSEAYQEM</sequence>
<proteinExistence type="predicted"/>